<dbReference type="EMBL" id="PGOL01044982">
    <property type="protein sequence ID" value="PKH63904.1"/>
    <property type="molecule type" value="Genomic_DNA"/>
</dbReference>
<evidence type="ECO:0000313" key="3">
    <source>
        <dbReference type="Proteomes" id="UP000233551"/>
    </source>
</evidence>
<keyword evidence="1" id="KW-0732">Signal</keyword>
<name>A0A2I0GKT7_PUNGR</name>
<keyword evidence="3" id="KW-1185">Reference proteome</keyword>
<organism evidence="2 3">
    <name type="scientific">Punica granatum</name>
    <name type="common">Pomegranate</name>
    <dbReference type="NCBI Taxonomy" id="22663"/>
    <lineage>
        <taxon>Eukaryota</taxon>
        <taxon>Viridiplantae</taxon>
        <taxon>Streptophyta</taxon>
        <taxon>Embryophyta</taxon>
        <taxon>Tracheophyta</taxon>
        <taxon>Spermatophyta</taxon>
        <taxon>Magnoliopsida</taxon>
        <taxon>eudicotyledons</taxon>
        <taxon>Gunneridae</taxon>
        <taxon>Pentapetalae</taxon>
        <taxon>rosids</taxon>
        <taxon>malvids</taxon>
        <taxon>Myrtales</taxon>
        <taxon>Lythraceae</taxon>
        <taxon>Punica</taxon>
    </lineage>
</organism>
<reference evidence="2 3" key="1">
    <citation type="submission" date="2017-11" db="EMBL/GenBank/DDBJ databases">
        <title>De-novo sequencing of pomegranate (Punica granatum L.) genome.</title>
        <authorList>
            <person name="Akparov Z."/>
            <person name="Amiraslanov A."/>
            <person name="Hajiyeva S."/>
            <person name="Abbasov M."/>
            <person name="Kaur K."/>
            <person name="Hamwieh A."/>
            <person name="Solovyev V."/>
            <person name="Salamov A."/>
            <person name="Braich B."/>
            <person name="Kosarev P."/>
            <person name="Mahmoud A."/>
            <person name="Hajiyev E."/>
            <person name="Babayeva S."/>
            <person name="Izzatullayeva V."/>
            <person name="Mammadov A."/>
            <person name="Mammadov A."/>
            <person name="Sharifova S."/>
            <person name="Ojaghi J."/>
            <person name="Eynullazada K."/>
            <person name="Bayramov B."/>
            <person name="Abdulazimova A."/>
            <person name="Shahmuradov I."/>
        </authorList>
    </citation>
    <scope>NUCLEOTIDE SEQUENCE [LARGE SCALE GENOMIC DNA]</scope>
    <source>
        <strain evidence="3">cv. AG2017</strain>
        <tissue evidence="2">Leaf</tissue>
    </source>
</reference>
<protein>
    <submittedName>
        <fullName evidence="2">Uncharacterized protein</fullName>
    </submittedName>
</protein>
<evidence type="ECO:0000313" key="2">
    <source>
        <dbReference type="EMBL" id="PKH63904.1"/>
    </source>
</evidence>
<comment type="caution">
    <text evidence="2">The sequence shown here is derived from an EMBL/GenBank/DDBJ whole genome shotgun (WGS) entry which is preliminary data.</text>
</comment>
<evidence type="ECO:0000256" key="1">
    <source>
        <dbReference type="SAM" id="SignalP"/>
    </source>
</evidence>
<gene>
    <name evidence="2" type="ORF">CRG98_050235</name>
</gene>
<accession>A0A2I0GKT7</accession>
<sequence length="132" mass="14078">MGPTTARQGVRVMLLTLFLVAQSSAHELALPSHHELAKRIKSGTYSGCLVNCEAGLIDCGLQCFLEAPLKCVAGCFLNPGALLDPTQCITQCADQIFDCLEDCASSPSDRTQPMPAPLPPVFSPFHPPIPPM</sequence>
<feature type="signal peptide" evidence="1">
    <location>
        <begin position="1"/>
        <end position="25"/>
    </location>
</feature>
<feature type="chain" id="PRO_5014195997" evidence="1">
    <location>
        <begin position="26"/>
        <end position="132"/>
    </location>
</feature>
<proteinExistence type="predicted"/>
<dbReference type="AlphaFoldDB" id="A0A2I0GKT7"/>
<dbReference type="Proteomes" id="UP000233551">
    <property type="component" value="Unassembled WGS sequence"/>
</dbReference>